<sequence>MPGHLFVSLLFITSCKKPTEADRGTTIEVQGAGNTWIALSGQATNMPRLPVENAVVGAGLQTATTDDQGRYAISTALVTGTAVISIEKSGFFKGYPPSTPAKEENTALP</sequence>
<dbReference type="Proteomes" id="UP000295334">
    <property type="component" value="Unassembled WGS sequence"/>
</dbReference>
<keyword evidence="1" id="KW-0378">Hydrolase</keyword>
<name>A0A4R1B808_9BACT</name>
<dbReference type="EMBL" id="SJZI01000050">
    <property type="protein sequence ID" value="TCJ12555.1"/>
    <property type="molecule type" value="Genomic_DNA"/>
</dbReference>
<organism evidence="1 2">
    <name type="scientific">Flaviaesturariibacter flavus</name>
    <dbReference type="NCBI Taxonomy" id="2502780"/>
    <lineage>
        <taxon>Bacteria</taxon>
        <taxon>Pseudomonadati</taxon>
        <taxon>Bacteroidota</taxon>
        <taxon>Chitinophagia</taxon>
        <taxon>Chitinophagales</taxon>
        <taxon>Chitinophagaceae</taxon>
        <taxon>Flaviaestuariibacter</taxon>
    </lineage>
</organism>
<dbReference type="RefSeq" id="WP_131450311.1">
    <property type="nucleotide sequence ID" value="NZ_SJZI01000050.1"/>
</dbReference>
<accession>A0A4R1B808</accession>
<keyword evidence="1" id="KW-0645">Protease</keyword>
<keyword evidence="1" id="KW-0121">Carboxypeptidase</keyword>
<evidence type="ECO:0000313" key="1">
    <source>
        <dbReference type="EMBL" id="TCJ12555.1"/>
    </source>
</evidence>
<dbReference type="OrthoDB" id="973965at2"/>
<reference evidence="1 2" key="1">
    <citation type="submission" date="2019-03" db="EMBL/GenBank/DDBJ databases">
        <authorList>
            <person name="Kim M.K.M."/>
        </authorList>
    </citation>
    <scope>NUCLEOTIDE SEQUENCE [LARGE SCALE GENOMIC DNA]</scope>
    <source>
        <strain evidence="1 2">17J68-12</strain>
    </source>
</reference>
<evidence type="ECO:0000313" key="2">
    <source>
        <dbReference type="Proteomes" id="UP000295334"/>
    </source>
</evidence>
<dbReference type="AlphaFoldDB" id="A0A4R1B808"/>
<gene>
    <name evidence="1" type="ORF">EPD60_14895</name>
</gene>
<comment type="caution">
    <text evidence="1">The sequence shown here is derived from an EMBL/GenBank/DDBJ whole genome shotgun (WGS) entry which is preliminary data.</text>
</comment>
<protein>
    <submittedName>
        <fullName evidence="1">Carboxypeptidase regulatory-like domain-containing protein</fullName>
    </submittedName>
</protein>
<dbReference type="GO" id="GO:0004180">
    <property type="term" value="F:carboxypeptidase activity"/>
    <property type="evidence" value="ECO:0007669"/>
    <property type="project" value="UniProtKB-KW"/>
</dbReference>
<proteinExistence type="predicted"/>
<keyword evidence="2" id="KW-1185">Reference proteome</keyword>